<dbReference type="RefSeq" id="WP_056993673.1">
    <property type="nucleotide sequence ID" value="NZ_JQBA01000002.1"/>
</dbReference>
<sequence>MKIIEYTLGLPPYRRGGLPRYSLDLATELAKDNDVYLLYPGQMMPNGKVLKIAEVPTAFHFTTYEMKNPLPVSLGLGIQDEPKYYETRQIDKLKQLIGELKPDVLHLHTLMGLPLEALQYVKEQGIKIVYTSHDYYGLCPKMLSAAGQRELATDHCTDDCMLCALGPSYKKILVMQSHLYQYFKESKLVKKLRKKGKRTIRDTQASTNRFTAKQVAQRKHLREYYLAMFKLVDEFHFNSTVAEGYFKRFLPQAHGKVIPITHAGLKDLREQRSAEAEAKPLRIGYVGPYDHKKGFDLLKQTLLSMEQTDAWQADFYGDIVDDPLFKRENITNHGVVPSYQVATALKQLDVLVMPSRWHETFGLIGLEALLVGTPCLMSSRVGAKDLVPKDWIFQSEVDLQQRLMDLILNPSKVSLMKREVKQLALSYSMNEHMRLVYKMF</sequence>
<evidence type="ECO:0000313" key="3">
    <source>
        <dbReference type="Proteomes" id="UP000051639"/>
    </source>
</evidence>
<dbReference type="InterPro" id="IPR028098">
    <property type="entry name" value="Glyco_trans_4-like_N"/>
</dbReference>
<accession>A0A0R2GZI6</accession>
<evidence type="ECO:0000259" key="1">
    <source>
        <dbReference type="Pfam" id="PF13439"/>
    </source>
</evidence>
<dbReference type="InterPro" id="IPR050194">
    <property type="entry name" value="Glycosyltransferase_grp1"/>
</dbReference>
<dbReference type="SUPFAM" id="SSF53756">
    <property type="entry name" value="UDP-Glycosyltransferase/glycogen phosphorylase"/>
    <property type="match status" value="1"/>
</dbReference>
<evidence type="ECO:0000313" key="2">
    <source>
        <dbReference type="EMBL" id="KRN45515.1"/>
    </source>
</evidence>
<dbReference type="Pfam" id="PF13692">
    <property type="entry name" value="Glyco_trans_1_4"/>
    <property type="match status" value="1"/>
</dbReference>
<name>A0A0R2GZI6_9LACO</name>
<reference evidence="2 3" key="1">
    <citation type="journal article" date="2015" name="Genome Announc.">
        <title>Expanding the biotechnology potential of lactobacilli through comparative genomics of 213 strains and associated genera.</title>
        <authorList>
            <person name="Sun Z."/>
            <person name="Harris H.M."/>
            <person name="McCann A."/>
            <person name="Guo C."/>
            <person name="Argimon S."/>
            <person name="Zhang W."/>
            <person name="Yang X."/>
            <person name="Jeffery I.B."/>
            <person name="Cooney J.C."/>
            <person name="Kagawa T.F."/>
            <person name="Liu W."/>
            <person name="Song Y."/>
            <person name="Salvetti E."/>
            <person name="Wrobel A."/>
            <person name="Rasinkangas P."/>
            <person name="Parkhill J."/>
            <person name="Rea M.C."/>
            <person name="O'Sullivan O."/>
            <person name="Ritari J."/>
            <person name="Douillard F.P."/>
            <person name="Paul Ross R."/>
            <person name="Yang R."/>
            <person name="Briner A.E."/>
            <person name="Felis G.E."/>
            <person name="de Vos W.M."/>
            <person name="Barrangou R."/>
            <person name="Klaenhammer T.R."/>
            <person name="Caufield P.W."/>
            <person name="Cui Y."/>
            <person name="Zhang H."/>
            <person name="O'Toole P.W."/>
        </authorList>
    </citation>
    <scope>NUCLEOTIDE SEQUENCE [LARGE SCALE GENOMIC DNA]</scope>
    <source>
        <strain evidence="2 3">DSM 14792</strain>
    </source>
</reference>
<dbReference type="PANTHER" id="PTHR45947">
    <property type="entry name" value="SULFOQUINOVOSYL TRANSFERASE SQD2"/>
    <property type="match status" value="1"/>
</dbReference>
<dbReference type="AlphaFoldDB" id="A0A0R2GZI6"/>
<dbReference type="GO" id="GO:0016757">
    <property type="term" value="F:glycosyltransferase activity"/>
    <property type="evidence" value="ECO:0007669"/>
    <property type="project" value="TreeGrafter"/>
</dbReference>
<dbReference type="Gene3D" id="3.40.50.2000">
    <property type="entry name" value="Glycogen Phosphorylase B"/>
    <property type="match status" value="2"/>
</dbReference>
<dbReference type="PATRIC" id="fig|148604.4.peg.741"/>
<comment type="caution">
    <text evidence="2">The sequence shown here is derived from an EMBL/GenBank/DDBJ whole genome shotgun (WGS) entry which is preliminary data.</text>
</comment>
<keyword evidence="3" id="KW-1185">Reference proteome</keyword>
<gene>
    <name evidence="2" type="ORF">IV41_GL000733</name>
</gene>
<protein>
    <submittedName>
        <fullName evidence="2">Glycosyl transferase, group 1</fullName>
    </submittedName>
</protein>
<dbReference type="PANTHER" id="PTHR45947:SF3">
    <property type="entry name" value="SULFOQUINOVOSYL TRANSFERASE SQD2"/>
    <property type="match status" value="1"/>
</dbReference>
<proteinExistence type="predicted"/>
<dbReference type="EMBL" id="JQBA01000002">
    <property type="protein sequence ID" value="KRN45515.1"/>
    <property type="molecule type" value="Genomic_DNA"/>
</dbReference>
<keyword evidence="2" id="KW-0808">Transferase</keyword>
<feature type="domain" description="Glycosyltransferase subfamily 4-like N-terminal" evidence="1">
    <location>
        <begin position="16"/>
        <end position="136"/>
    </location>
</feature>
<dbReference type="Pfam" id="PF13439">
    <property type="entry name" value="Glyco_transf_4"/>
    <property type="match status" value="1"/>
</dbReference>
<dbReference type="OrthoDB" id="9814612at2"/>
<dbReference type="Proteomes" id="UP000051639">
    <property type="component" value="Unassembled WGS sequence"/>
</dbReference>
<organism evidence="2 3">
    <name type="scientific">Limosilactobacillus ingluviei</name>
    <dbReference type="NCBI Taxonomy" id="148604"/>
    <lineage>
        <taxon>Bacteria</taxon>
        <taxon>Bacillati</taxon>
        <taxon>Bacillota</taxon>
        <taxon>Bacilli</taxon>
        <taxon>Lactobacillales</taxon>
        <taxon>Lactobacillaceae</taxon>
        <taxon>Limosilactobacillus</taxon>
    </lineage>
</organism>